<dbReference type="EMBL" id="JBHSAX010000019">
    <property type="protein sequence ID" value="MFC3965281.1"/>
    <property type="molecule type" value="Genomic_DNA"/>
</dbReference>
<dbReference type="RefSeq" id="WP_378615030.1">
    <property type="nucleotide sequence ID" value="NZ_JBHSAX010000019.1"/>
</dbReference>
<reference evidence="2" key="1">
    <citation type="journal article" date="2019" name="Int. J. Syst. Evol. Microbiol.">
        <title>The Global Catalogue of Microorganisms (GCM) 10K type strain sequencing project: providing services to taxonomists for standard genome sequencing and annotation.</title>
        <authorList>
            <consortium name="The Broad Institute Genomics Platform"/>
            <consortium name="The Broad Institute Genome Sequencing Center for Infectious Disease"/>
            <person name="Wu L."/>
            <person name="Ma J."/>
        </authorList>
    </citation>
    <scope>NUCLEOTIDE SEQUENCE [LARGE SCALE GENOMIC DNA]</scope>
    <source>
        <strain evidence="2">CGMCC 4.7330</strain>
    </source>
</reference>
<proteinExistence type="predicted"/>
<dbReference type="Proteomes" id="UP001595696">
    <property type="component" value="Unassembled WGS sequence"/>
</dbReference>
<evidence type="ECO:0000313" key="1">
    <source>
        <dbReference type="EMBL" id="MFC3965281.1"/>
    </source>
</evidence>
<organism evidence="1 2">
    <name type="scientific">Nocardia jiangsuensis</name>
    <dbReference type="NCBI Taxonomy" id="1691563"/>
    <lineage>
        <taxon>Bacteria</taxon>
        <taxon>Bacillati</taxon>
        <taxon>Actinomycetota</taxon>
        <taxon>Actinomycetes</taxon>
        <taxon>Mycobacteriales</taxon>
        <taxon>Nocardiaceae</taxon>
        <taxon>Nocardia</taxon>
    </lineage>
</organism>
<evidence type="ECO:0000313" key="2">
    <source>
        <dbReference type="Proteomes" id="UP001595696"/>
    </source>
</evidence>
<protein>
    <submittedName>
        <fullName evidence="1">Uncharacterized protein</fullName>
    </submittedName>
</protein>
<keyword evidence="2" id="KW-1185">Reference proteome</keyword>
<sequence length="93" mass="10188">MESDDLEAELADAITRLGGLGPDPTRAEVQVLRERVGVLYSTLSRTVPDGPRHDRLRAALREAEQLLVHAGERADRAVTVAHITAARRRAAPR</sequence>
<comment type="caution">
    <text evidence="1">The sequence shown here is derived from an EMBL/GenBank/DDBJ whole genome shotgun (WGS) entry which is preliminary data.</text>
</comment>
<gene>
    <name evidence="1" type="ORF">ACFO0B_25110</name>
</gene>
<accession>A0ABV8DYV0</accession>
<name>A0ABV8DYV0_9NOCA</name>